<feature type="coiled-coil region" evidence="1">
    <location>
        <begin position="714"/>
        <end position="741"/>
    </location>
</feature>
<evidence type="ECO:0000256" key="2">
    <source>
        <dbReference type="SAM" id="MobiDB-lite"/>
    </source>
</evidence>
<gene>
    <name evidence="3" type="ORF">WA026_011696</name>
</gene>
<evidence type="ECO:0000313" key="3">
    <source>
        <dbReference type="EMBL" id="KAK9880450.1"/>
    </source>
</evidence>
<keyword evidence="4" id="KW-1185">Reference proteome</keyword>
<feature type="coiled-coil region" evidence="1">
    <location>
        <begin position="786"/>
        <end position="863"/>
    </location>
</feature>
<dbReference type="EMBL" id="JARQZJ010000065">
    <property type="protein sequence ID" value="KAK9880450.1"/>
    <property type="molecule type" value="Genomic_DNA"/>
</dbReference>
<feature type="region of interest" description="Disordered" evidence="2">
    <location>
        <begin position="1053"/>
        <end position="1123"/>
    </location>
</feature>
<comment type="caution">
    <text evidence="3">The sequence shown here is derived from an EMBL/GenBank/DDBJ whole genome shotgun (WGS) entry which is preliminary data.</text>
</comment>
<feature type="compositionally biased region" description="Basic residues" evidence="2">
    <location>
        <begin position="1312"/>
        <end position="1321"/>
    </location>
</feature>
<accession>A0AAW1UD36</accession>
<feature type="compositionally biased region" description="Basic and acidic residues" evidence="2">
    <location>
        <begin position="1053"/>
        <end position="1065"/>
    </location>
</feature>
<keyword evidence="1" id="KW-0175">Coiled coil</keyword>
<feature type="compositionally biased region" description="Basic and acidic residues" evidence="2">
    <location>
        <begin position="1276"/>
        <end position="1287"/>
    </location>
</feature>
<feature type="coiled-coil region" evidence="1">
    <location>
        <begin position="4"/>
        <end position="150"/>
    </location>
</feature>
<dbReference type="Proteomes" id="UP001431783">
    <property type="component" value="Unassembled WGS sequence"/>
</dbReference>
<feature type="compositionally biased region" description="Basic and acidic residues" evidence="2">
    <location>
        <begin position="1104"/>
        <end position="1122"/>
    </location>
</feature>
<feature type="coiled-coil region" evidence="1">
    <location>
        <begin position="488"/>
        <end position="550"/>
    </location>
</feature>
<feature type="region of interest" description="Disordered" evidence="2">
    <location>
        <begin position="1221"/>
        <end position="1321"/>
    </location>
</feature>
<reference evidence="3 4" key="1">
    <citation type="submission" date="2023-03" db="EMBL/GenBank/DDBJ databases">
        <title>Genome insight into feeding habits of ladybird beetles.</title>
        <authorList>
            <person name="Li H.-S."/>
            <person name="Huang Y.-H."/>
            <person name="Pang H."/>
        </authorList>
    </citation>
    <scope>NUCLEOTIDE SEQUENCE [LARGE SCALE GENOMIC DNA]</scope>
    <source>
        <strain evidence="3">SYSU_2023b</strain>
        <tissue evidence="3">Whole body</tissue>
    </source>
</reference>
<feature type="coiled-coil region" evidence="1">
    <location>
        <begin position="251"/>
        <end position="285"/>
    </location>
</feature>
<sequence length="1321" mass="153973">MAKIDTLTEENVKYKNDLNQQKEISQSLSDELSASISNVEQRNKEFEKTLNEKNICEGNFAQLEKVVDDLNKKIHELSSNLNTSEECNKKYLTKIDTLEEQNVKYKYELDQLENEKETRLLELSSENKERDKLLNENKILEEDYINLITTIAMYNEELNKVVQSLKTQQSVSEIRDFPNSYYPLNLSSELNSPEKSMKGDKLDELNRLGEQISKINSYIHLYSEKETFYQKEIDNLKAELATSSTNYFDLAENLKEQNSDNESLITSLTENLHNIIEKYNHLQVEHCEQLNRIKEYEVEITKLKKIHSDITLTNELKITNLEDEILKFEEEILSTKKIHDNMVETRENKIKVLEDNLAGSTENVNYLKAELEKVTDEYNVKVSALEMKITLLEEEKVNILKTLQHLKIENASEIDNLQINILSKEKLITSLKEQCEDNEAKISTMQVQMAMVKEELTHVKNRSGKTEEEYQSSLANLQVQIVASKLEITKLSSKIDVLMLEKDEYNKQLKAMDEERNKEIQARTTLSYELEKERELNEQLRNEVSEKNVLLSEVGQYTELQGKYEKLQQETLNQKFLEKKQIELQQKIETLMKSNEVQKETYEVFKIYFKEFRDKFDKLISQKNILERITNNLRVLVVSMNKNMPVESVHLKTLFEKKEAMEVIAEDIMKQYNRCSKQMNDIVFDILSYYEKTCDDLLSTLDIQIQNYSEKYNLEELDIQISDLTERTADALEQVKVLQKDLENLGKVENVKVQKENILGTSRQINVDKMKEDEMKKKNLMLRQKVTLLENAKSNLEKTVKKLRDENKKIKEGCDKTAPTNDAHYNMLLQEYVDFKDKHNDILKEYKTKLEQLHKEYEEHKNGCMRTSTPLGDEPDLPSEAEKYLMADLNNLREAYSSIRAIKAKLETENLYSKKLIEEQKEEISKFNFMKEAYDKLLEENSKLMTDVDTMKYKRTRDRDEFLRLLRKERSENDLRNSKQLQEIRNDYEGKLEKMKEKMIKLYREEVNKEMSKVKAGQHESTTLLKIIEQLKGDLFEAEQKVQVIEAERDMLRKSRDQTNLRGSRESFSSLQLHDSDTRSLRDFPASSAVSSSRPFSSSSRPSIEFKHPSAMDARRQSEVRRVSTLPRTGTVVEEVTLTRRTSFGVTDSIGPNLHMEDEEEMFNNKYLADLKQGKCDLPASDDRDSRVSELAWRNSLVPPHLKSSYPAEMQFCSPGRFKDDDIKTGNIPFDDSLSKLLPGEKPRKKDFGTTSYKKPGPPTPSKNGGRLSLQGNEVHPAREPPAEPKKSTPGRIRALFTGKNSSRSSTEVSPPKRRLNIFRR</sequence>
<organism evidence="3 4">
    <name type="scientific">Henosepilachna vigintioctopunctata</name>
    <dbReference type="NCBI Taxonomy" id="420089"/>
    <lineage>
        <taxon>Eukaryota</taxon>
        <taxon>Metazoa</taxon>
        <taxon>Ecdysozoa</taxon>
        <taxon>Arthropoda</taxon>
        <taxon>Hexapoda</taxon>
        <taxon>Insecta</taxon>
        <taxon>Pterygota</taxon>
        <taxon>Neoptera</taxon>
        <taxon>Endopterygota</taxon>
        <taxon>Coleoptera</taxon>
        <taxon>Polyphaga</taxon>
        <taxon>Cucujiformia</taxon>
        <taxon>Coccinelloidea</taxon>
        <taxon>Coccinellidae</taxon>
        <taxon>Epilachninae</taxon>
        <taxon>Epilachnini</taxon>
        <taxon>Henosepilachna</taxon>
    </lineage>
</organism>
<evidence type="ECO:0000256" key="1">
    <source>
        <dbReference type="SAM" id="Coils"/>
    </source>
</evidence>
<feature type="compositionally biased region" description="Polar residues" evidence="2">
    <location>
        <begin position="1299"/>
        <end position="1309"/>
    </location>
</feature>
<protein>
    <submittedName>
        <fullName evidence="3">Uncharacterized protein</fullName>
    </submittedName>
</protein>
<proteinExistence type="predicted"/>
<feature type="coiled-coil region" evidence="1">
    <location>
        <begin position="318"/>
        <end position="448"/>
    </location>
</feature>
<feature type="compositionally biased region" description="Low complexity" evidence="2">
    <location>
        <begin position="1084"/>
        <end position="1103"/>
    </location>
</feature>
<name>A0AAW1UD36_9CUCU</name>
<feature type="compositionally biased region" description="Basic and acidic residues" evidence="2">
    <location>
        <begin position="1239"/>
        <end position="1248"/>
    </location>
</feature>
<evidence type="ECO:0000313" key="4">
    <source>
        <dbReference type="Proteomes" id="UP001431783"/>
    </source>
</evidence>